<name>A0A423TPC4_PENVA</name>
<organism evidence="4 5">
    <name type="scientific">Penaeus vannamei</name>
    <name type="common">Whiteleg shrimp</name>
    <name type="synonym">Litopenaeus vannamei</name>
    <dbReference type="NCBI Taxonomy" id="6689"/>
    <lineage>
        <taxon>Eukaryota</taxon>
        <taxon>Metazoa</taxon>
        <taxon>Ecdysozoa</taxon>
        <taxon>Arthropoda</taxon>
        <taxon>Crustacea</taxon>
        <taxon>Multicrustacea</taxon>
        <taxon>Malacostraca</taxon>
        <taxon>Eumalacostraca</taxon>
        <taxon>Eucarida</taxon>
        <taxon>Decapoda</taxon>
        <taxon>Dendrobranchiata</taxon>
        <taxon>Penaeoidea</taxon>
        <taxon>Penaeidae</taxon>
        <taxon>Penaeus</taxon>
    </lineage>
</organism>
<dbReference type="AlphaFoldDB" id="A0A423TPC4"/>
<dbReference type="Pfam" id="PF01683">
    <property type="entry name" value="EB"/>
    <property type="match status" value="1"/>
</dbReference>
<feature type="transmembrane region" description="Helical" evidence="2">
    <location>
        <begin position="62"/>
        <end position="85"/>
    </location>
</feature>
<keyword evidence="2" id="KW-0472">Membrane</keyword>
<accession>A0A423TPC4</accession>
<feature type="compositionally biased region" description="Basic residues" evidence="1">
    <location>
        <begin position="278"/>
        <end position="287"/>
    </location>
</feature>
<evidence type="ECO:0000313" key="5">
    <source>
        <dbReference type="Proteomes" id="UP000283509"/>
    </source>
</evidence>
<reference evidence="4 5" key="2">
    <citation type="submission" date="2019-01" db="EMBL/GenBank/DDBJ databases">
        <title>The decoding of complex shrimp genome reveals the adaptation for benthos swimmer, frequently molting mechanism and breeding impact on genome.</title>
        <authorList>
            <person name="Sun Y."/>
            <person name="Gao Y."/>
            <person name="Yu Y."/>
        </authorList>
    </citation>
    <scope>NUCLEOTIDE SEQUENCE [LARGE SCALE GENOMIC DNA]</scope>
    <source>
        <tissue evidence="4">Muscle</tissue>
    </source>
</reference>
<gene>
    <name evidence="4" type="ORF">C7M84_002984</name>
</gene>
<reference evidence="4 5" key="1">
    <citation type="submission" date="2018-04" db="EMBL/GenBank/DDBJ databases">
        <authorList>
            <person name="Zhang X."/>
            <person name="Yuan J."/>
            <person name="Li F."/>
            <person name="Xiang J."/>
        </authorList>
    </citation>
    <scope>NUCLEOTIDE SEQUENCE [LARGE SCALE GENOMIC DNA]</scope>
    <source>
        <tissue evidence="4">Muscle</tissue>
    </source>
</reference>
<keyword evidence="2" id="KW-1133">Transmembrane helix</keyword>
<dbReference type="EMBL" id="QCYY01001401">
    <property type="protein sequence ID" value="ROT78298.1"/>
    <property type="molecule type" value="Genomic_DNA"/>
</dbReference>
<protein>
    <recommendedName>
        <fullName evidence="3">EB domain-containing protein</fullName>
    </recommendedName>
</protein>
<keyword evidence="5" id="KW-1185">Reference proteome</keyword>
<dbReference type="InterPro" id="IPR006149">
    <property type="entry name" value="EB_dom"/>
</dbReference>
<sequence length="287" mass="32047">MLLGEGKRGIGEPCWSHAQCYRGQANSHCLGLICMCDTGFHNYEGKCSRNIWEDLGLHYWELMIVAFVLTIVALMMFIGTVYFIISKIARFRQTSPEEQIPPEESFDKRASVKGVSSASGKTARAFETQLVDRGMVESQLVKEEDLLRPEQDIRQTAAYLEPSKFILPLSFRHNSDSDYSRSDLYSRSSWSSASSTSSGSSGGWVGARWPGVGRAWAGTGGRGRESGGRVVSPEEEPRQKNGDLQPYRNSPPPAPAKSLHAIRERRVSLSRRREQASKVRKTGNKRE</sequence>
<dbReference type="OrthoDB" id="6368107at2759"/>
<feature type="compositionally biased region" description="Low complexity" evidence="1">
    <location>
        <begin position="182"/>
        <end position="199"/>
    </location>
</feature>
<evidence type="ECO:0000259" key="3">
    <source>
        <dbReference type="Pfam" id="PF01683"/>
    </source>
</evidence>
<evidence type="ECO:0000256" key="1">
    <source>
        <dbReference type="SAM" id="MobiDB-lite"/>
    </source>
</evidence>
<feature type="region of interest" description="Disordered" evidence="1">
    <location>
        <begin position="176"/>
        <end position="287"/>
    </location>
</feature>
<dbReference type="Proteomes" id="UP000283509">
    <property type="component" value="Unassembled WGS sequence"/>
</dbReference>
<feature type="compositionally biased region" description="Basic and acidic residues" evidence="1">
    <location>
        <begin position="261"/>
        <end position="277"/>
    </location>
</feature>
<feature type="domain" description="EB" evidence="3">
    <location>
        <begin position="10"/>
        <end position="47"/>
    </location>
</feature>
<keyword evidence="2" id="KW-0812">Transmembrane</keyword>
<comment type="caution">
    <text evidence="4">The sequence shown here is derived from an EMBL/GenBank/DDBJ whole genome shotgun (WGS) entry which is preliminary data.</text>
</comment>
<evidence type="ECO:0000256" key="2">
    <source>
        <dbReference type="SAM" id="Phobius"/>
    </source>
</evidence>
<evidence type="ECO:0000313" key="4">
    <source>
        <dbReference type="EMBL" id="ROT78298.1"/>
    </source>
</evidence>
<proteinExistence type="predicted"/>